<dbReference type="Gene3D" id="2.40.170.20">
    <property type="entry name" value="TonB-dependent receptor, beta-barrel domain"/>
    <property type="match status" value="1"/>
</dbReference>
<dbReference type="Proteomes" id="UP001501207">
    <property type="component" value="Unassembled WGS sequence"/>
</dbReference>
<sequence length="1005" mass="110532">MILRKCLLIIALLCGFYRYAHAQQALKGTVQDSTGAPLAGVTVHVKGATTGTGTDAGGNFSLSVPADAVLVFSYIGYQTKEVPVGGQTTLKVTLSSSTAQLQQLVVIGYGTAKKVDLTGSITTVKGEDLARMPATNPVSSLQGKVAGLTIVNSGRAGTSPTVRIRGVNSTNNSNPLYVVDGVFQSNIDYLNPADIESIEVLRDPSSIAIFGLQGGSGVIIVTTKRAAKGETRINFQSNVGVQHVTRKIDVADAAGFKRLYNAQRENLGDDPFDFSNYTANTDWQDLILRDAVINTNTLSISNSGDKTTTYVSLGFNNQDGVLKYDNYKKYIARINEEITINEHIKVGADLTGFYWSQQTPGADLNNALWAAPVVPVKAADHLYYSMPSFQRAQVGNPVARLDQNTGNAINNGYRAIGNLYAEIKFLQHFTFKSAFYADLGFDNNRSYTPLPFRYINIAEGDAATDTTFDETARTSVAQTQTQNRKFQQDHTLTFDETFADKHHLTVLAGFTTLYSSSMNLTGNRKDTVLNIPDNPIYWYLDISNQRNPGTYGGGGGEEAYMSFLGRVGYTYREKYLLNATFRRDGVSKFSPAQRWGNFGSLGVGWVASEEPFFKDHIKGIDFLKFRGAWGQVGNALGTDNYLYLPVLNIADVGVFGDNVYPSVSPKYIPDPRLHWEVVNGIDLGLELRALDNRLSADINFYNRTTKDILTYVTLPGTAGNYSYYTNLGDISNKGVEVSLGWSDRIGKDFTYSISPNFSYNENKVKSIGNEIDFELLGNGGVNRTATGSSIGYFYGYKQTGIYQSEEDLDRMPHLSNSRPGDIAYANLDGDTAITPGDRTYLGTPFPKLNFGINLSFGYRSFDLLIEGQGVAGNKIYTQRRNVNFAVVNYETNRLKAWTGPGTSDVEPILDNTRSNNLLFSSYFLEPGDYFRLRTLQIGYTFRPQMKWKTGIRQLRVYLSGQNIKTWTKATGYTPEAPLDNPIASGADNGVYPVPAVYSMGVNVTF</sequence>
<comment type="subcellular location">
    <subcellularLocation>
        <location evidence="1 8">Cell outer membrane</location>
        <topology evidence="1 8">Multi-pass membrane protein</topology>
    </subcellularLocation>
</comment>
<dbReference type="NCBIfam" id="TIGR04056">
    <property type="entry name" value="OMP_RagA_SusC"/>
    <property type="match status" value="1"/>
</dbReference>
<comment type="similarity">
    <text evidence="8 9">Belongs to the TonB-dependent receptor family.</text>
</comment>
<dbReference type="InterPro" id="IPR037066">
    <property type="entry name" value="Plug_dom_sf"/>
</dbReference>
<dbReference type="Gene3D" id="2.60.40.1120">
    <property type="entry name" value="Carboxypeptidase-like, regulatory domain"/>
    <property type="match status" value="1"/>
</dbReference>
<dbReference type="SUPFAM" id="SSF56935">
    <property type="entry name" value="Porins"/>
    <property type="match status" value="1"/>
</dbReference>
<evidence type="ECO:0000256" key="9">
    <source>
        <dbReference type="RuleBase" id="RU003357"/>
    </source>
</evidence>
<dbReference type="Gene3D" id="2.170.130.10">
    <property type="entry name" value="TonB-dependent receptor, plug domain"/>
    <property type="match status" value="1"/>
</dbReference>
<keyword evidence="4 8" id="KW-0812">Transmembrane</keyword>
<evidence type="ECO:0000256" key="10">
    <source>
        <dbReference type="SAM" id="SignalP"/>
    </source>
</evidence>
<dbReference type="Pfam" id="PF07715">
    <property type="entry name" value="Plug"/>
    <property type="match status" value="1"/>
</dbReference>
<dbReference type="InterPro" id="IPR008969">
    <property type="entry name" value="CarboxyPept-like_regulatory"/>
</dbReference>
<keyword evidence="2 8" id="KW-0813">Transport</keyword>
<reference evidence="14" key="1">
    <citation type="journal article" date="2019" name="Int. J. Syst. Evol. Microbiol.">
        <title>The Global Catalogue of Microorganisms (GCM) 10K type strain sequencing project: providing services to taxonomists for standard genome sequencing and annotation.</title>
        <authorList>
            <consortium name="The Broad Institute Genomics Platform"/>
            <consortium name="The Broad Institute Genome Sequencing Center for Infectious Disease"/>
            <person name="Wu L."/>
            <person name="Ma J."/>
        </authorList>
    </citation>
    <scope>NUCLEOTIDE SEQUENCE [LARGE SCALE GENOMIC DNA]</scope>
    <source>
        <strain evidence="14">JCM 17664</strain>
    </source>
</reference>
<feature type="chain" id="PRO_5046691931" evidence="10">
    <location>
        <begin position="23"/>
        <end position="1005"/>
    </location>
</feature>
<gene>
    <name evidence="13" type="ORF">GCM10023143_10280</name>
</gene>
<protein>
    <submittedName>
        <fullName evidence="13">TonB-dependent receptor</fullName>
    </submittedName>
</protein>
<evidence type="ECO:0000313" key="14">
    <source>
        <dbReference type="Proteomes" id="UP001501207"/>
    </source>
</evidence>
<dbReference type="PROSITE" id="PS52016">
    <property type="entry name" value="TONB_DEPENDENT_REC_3"/>
    <property type="match status" value="1"/>
</dbReference>
<dbReference type="InterPro" id="IPR039426">
    <property type="entry name" value="TonB-dep_rcpt-like"/>
</dbReference>
<dbReference type="InterPro" id="IPR023996">
    <property type="entry name" value="TonB-dep_OMP_SusC/RagA"/>
</dbReference>
<organism evidence="13 14">
    <name type="scientific">Compostibacter hankyongensis</name>
    <dbReference type="NCBI Taxonomy" id="1007089"/>
    <lineage>
        <taxon>Bacteria</taxon>
        <taxon>Pseudomonadati</taxon>
        <taxon>Bacteroidota</taxon>
        <taxon>Chitinophagia</taxon>
        <taxon>Chitinophagales</taxon>
        <taxon>Chitinophagaceae</taxon>
        <taxon>Compostibacter</taxon>
    </lineage>
</organism>
<keyword evidence="13" id="KW-0675">Receptor</keyword>
<evidence type="ECO:0000256" key="7">
    <source>
        <dbReference type="ARBA" id="ARBA00023237"/>
    </source>
</evidence>
<dbReference type="RefSeq" id="WP_344976502.1">
    <property type="nucleotide sequence ID" value="NZ_BAABFN010000002.1"/>
</dbReference>
<accession>A0ABP8FJG7</accession>
<evidence type="ECO:0000256" key="4">
    <source>
        <dbReference type="ARBA" id="ARBA00022692"/>
    </source>
</evidence>
<evidence type="ECO:0000313" key="13">
    <source>
        <dbReference type="EMBL" id="GAA4305195.1"/>
    </source>
</evidence>
<evidence type="ECO:0000259" key="12">
    <source>
        <dbReference type="Pfam" id="PF07715"/>
    </source>
</evidence>
<keyword evidence="6 8" id="KW-0472">Membrane</keyword>
<evidence type="ECO:0000259" key="11">
    <source>
        <dbReference type="Pfam" id="PF00593"/>
    </source>
</evidence>
<dbReference type="Pfam" id="PF13715">
    <property type="entry name" value="CarbopepD_reg_2"/>
    <property type="match status" value="1"/>
</dbReference>
<evidence type="ECO:0000256" key="8">
    <source>
        <dbReference type="PROSITE-ProRule" id="PRU01360"/>
    </source>
</evidence>
<dbReference type="InterPro" id="IPR036942">
    <property type="entry name" value="Beta-barrel_TonB_sf"/>
</dbReference>
<dbReference type="InterPro" id="IPR012910">
    <property type="entry name" value="Plug_dom"/>
</dbReference>
<evidence type="ECO:0000256" key="2">
    <source>
        <dbReference type="ARBA" id="ARBA00022448"/>
    </source>
</evidence>
<keyword evidence="3 8" id="KW-1134">Transmembrane beta strand</keyword>
<dbReference type="Pfam" id="PF00593">
    <property type="entry name" value="TonB_dep_Rec_b-barrel"/>
    <property type="match status" value="1"/>
</dbReference>
<keyword evidence="14" id="KW-1185">Reference proteome</keyword>
<name>A0ABP8FJG7_9BACT</name>
<comment type="caution">
    <text evidence="13">The sequence shown here is derived from an EMBL/GenBank/DDBJ whole genome shotgun (WGS) entry which is preliminary data.</text>
</comment>
<proteinExistence type="inferred from homology"/>
<evidence type="ECO:0000256" key="3">
    <source>
        <dbReference type="ARBA" id="ARBA00022452"/>
    </source>
</evidence>
<feature type="signal peptide" evidence="10">
    <location>
        <begin position="1"/>
        <end position="22"/>
    </location>
</feature>
<feature type="domain" description="TonB-dependent receptor plug" evidence="12">
    <location>
        <begin position="114"/>
        <end position="218"/>
    </location>
</feature>
<keyword evidence="5 9" id="KW-0798">TonB box</keyword>
<dbReference type="SUPFAM" id="SSF49464">
    <property type="entry name" value="Carboxypeptidase regulatory domain-like"/>
    <property type="match status" value="1"/>
</dbReference>
<dbReference type="InterPro" id="IPR000531">
    <property type="entry name" value="Beta-barrel_TonB"/>
</dbReference>
<evidence type="ECO:0000256" key="5">
    <source>
        <dbReference type="ARBA" id="ARBA00023077"/>
    </source>
</evidence>
<keyword evidence="10" id="KW-0732">Signal</keyword>
<feature type="domain" description="TonB-dependent receptor-like beta-barrel" evidence="11">
    <location>
        <begin position="410"/>
        <end position="963"/>
    </location>
</feature>
<keyword evidence="7 8" id="KW-0998">Cell outer membrane</keyword>
<dbReference type="EMBL" id="BAABFN010000002">
    <property type="protein sequence ID" value="GAA4305195.1"/>
    <property type="molecule type" value="Genomic_DNA"/>
</dbReference>
<evidence type="ECO:0000256" key="6">
    <source>
        <dbReference type="ARBA" id="ARBA00023136"/>
    </source>
</evidence>
<evidence type="ECO:0000256" key="1">
    <source>
        <dbReference type="ARBA" id="ARBA00004571"/>
    </source>
</evidence>